<evidence type="ECO:0000313" key="10">
    <source>
        <dbReference type="EMBL" id="ALH78880.1"/>
    </source>
</evidence>
<evidence type="ECO:0000256" key="5">
    <source>
        <dbReference type="ARBA" id="ARBA00022692"/>
    </source>
</evidence>
<feature type="transmembrane region" description="Helical" evidence="8">
    <location>
        <begin position="485"/>
        <end position="506"/>
    </location>
</feature>
<feature type="transmembrane region" description="Helical" evidence="8">
    <location>
        <begin position="153"/>
        <end position="174"/>
    </location>
</feature>
<dbReference type="InterPro" id="IPR011701">
    <property type="entry name" value="MFS"/>
</dbReference>
<feature type="transmembrane region" description="Helical" evidence="8">
    <location>
        <begin position="245"/>
        <end position="264"/>
    </location>
</feature>
<dbReference type="PANTHER" id="PTHR42718:SF9">
    <property type="entry name" value="MAJOR FACILITATOR SUPERFAMILY MULTIDRUG TRANSPORTER MFSC"/>
    <property type="match status" value="1"/>
</dbReference>
<dbReference type="KEGG" id="smag:AN936_00380"/>
<dbReference type="Pfam" id="PF07690">
    <property type="entry name" value="MFS_1"/>
    <property type="match status" value="1"/>
</dbReference>
<dbReference type="CDD" id="cd17503">
    <property type="entry name" value="MFS_LmrB_MDR_like"/>
    <property type="match status" value="1"/>
</dbReference>
<dbReference type="OrthoDB" id="9812221at2"/>
<evidence type="ECO:0000256" key="8">
    <source>
        <dbReference type="SAM" id="Phobius"/>
    </source>
</evidence>
<keyword evidence="5 8" id="KW-0812">Transmembrane</keyword>
<proteinExistence type="inferred from homology"/>
<keyword evidence="7 8" id="KW-0472">Membrane</keyword>
<dbReference type="InterPro" id="IPR004638">
    <property type="entry name" value="EmrB-like"/>
</dbReference>
<comment type="similarity">
    <text evidence="2">Belongs to the major facilitator superfamily. EmrB family.</text>
</comment>
<dbReference type="Gene3D" id="1.20.1720.10">
    <property type="entry name" value="Multidrug resistance protein D"/>
    <property type="match status" value="1"/>
</dbReference>
<keyword evidence="6 8" id="KW-1133">Transmembrane helix</keyword>
<dbReference type="Gene3D" id="1.20.1250.20">
    <property type="entry name" value="MFS general substrate transporter like domains"/>
    <property type="match status" value="1"/>
</dbReference>
<dbReference type="Proteomes" id="UP000058074">
    <property type="component" value="Chromosome"/>
</dbReference>
<dbReference type="RefSeq" id="WP_054586408.1">
    <property type="nucleotide sequence ID" value="NZ_CP012700.1"/>
</dbReference>
<dbReference type="InterPro" id="IPR036259">
    <property type="entry name" value="MFS_trans_sf"/>
</dbReference>
<evidence type="ECO:0000256" key="2">
    <source>
        <dbReference type="ARBA" id="ARBA00008537"/>
    </source>
</evidence>
<dbReference type="PRINTS" id="PR01036">
    <property type="entry name" value="TCRTETB"/>
</dbReference>
<dbReference type="PANTHER" id="PTHR42718">
    <property type="entry name" value="MAJOR FACILITATOR SUPERFAMILY MULTIDRUG TRANSPORTER MFSC"/>
    <property type="match status" value="1"/>
</dbReference>
<dbReference type="GO" id="GO:0005886">
    <property type="term" value="C:plasma membrane"/>
    <property type="evidence" value="ECO:0007669"/>
    <property type="project" value="UniProtKB-SubCell"/>
</dbReference>
<protein>
    <submittedName>
        <fullName evidence="10">Multidrug resistance protein B</fullName>
    </submittedName>
</protein>
<feature type="transmembrane region" description="Helical" evidence="8">
    <location>
        <begin position="285"/>
        <end position="308"/>
    </location>
</feature>
<feature type="transmembrane region" description="Helical" evidence="8">
    <location>
        <begin position="214"/>
        <end position="233"/>
    </location>
</feature>
<dbReference type="NCBIfam" id="TIGR00711">
    <property type="entry name" value="efflux_EmrB"/>
    <property type="match status" value="1"/>
</dbReference>
<feature type="domain" description="Major facilitator superfamily (MFS) profile" evidence="9">
    <location>
        <begin position="28"/>
        <end position="511"/>
    </location>
</feature>
<sequence length="519" mass="55113">MASAAAPATVASVPAEPQPLSGMRLIAAAFALALANFVVVLDTTIANVSVPHIAGGLAVSPTQGTWVITSYAVADAISVPLTGWLAMRFGTVRWFMISIIGFGIFSFLCGVSRTLDALVLFRVLQGLAGGPLMPLSQILLLRIFPKEKAGLGLAIWAMTTTTAPILGPILGGTISDNWTWPWIFFINLPVVAICAFGVFSLLTPFETKREKARIDVIGLILLVVSVGAFQIMLDTGREHDWFGSTWIVGLAIVAAISFAAFVIWELTDANPVVNLRIFRFRGFSFATMAISLGFGAFFAQVVLTPLWLQQVAGYTATQTGFIVAWLGVFAVLLSPVAAGLITKVDVRLTISAGILWMALMSILRASWNADVGYWTLALPHILQGIGMPFFFVGLTALALSSVPAQHQTSAAGLMSFLRTLCGAIGTAIATTAWDDASRTSRSELVSALNNPEATMTSLQNAGFTLEQARAAIERLVEVQASTLGVLHLFLASGVVFVIAAISVWFAPRPKQISMGGGGH</sequence>
<dbReference type="GO" id="GO:0022857">
    <property type="term" value="F:transmembrane transporter activity"/>
    <property type="evidence" value="ECO:0007669"/>
    <property type="project" value="InterPro"/>
</dbReference>
<dbReference type="AlphaFoldDB" id="A0A0N9UU17"/>
<accession>A0A0N9UU17</accession>
<feature type="transmembrane region" description="Helical" evidence="8">
    <location>
        <begin position="94"/>
        <end position="113"/>
    </location>
</feature>
<gene>
    <name evidence="10" type="primary">emrB</name>
    <name evidence="10" type="ORF">AN936_00380</name>
</gene>
<feature type="transmembrane region" description="Helical" evidence="8">
    <location>
        <begin position="348"/>
        <end position="367"/>
    </location>
</feature>
<dbReference type="InterPro" id="IPR020846">
    <property type="entry name" value="MFS_dom"/>
</dbReference>
<keyword evidence="3" id="KW-0813">Transport</keyword>
<evidence type="ECO:0000256" key="7">
    <source>
        <dbReference type="ARBA" id="ARBA00023136"/>
    </source>
</evidence>
<evidence type="ECO:0000259" key="9">
    <source>
        <dbReference type="PROSITE" id="PS50850"/>
    </source>
</evidence>
<dbReference type="PATRIC" id="fig|33050.5.peg.74"/>
<evidence type="ECO:0000256" key="3">
    <source>
        <dbReference type="ARBA" id="ARBA00022448"/>
    </source>
</evidence>
<keyword evidence="4" id="KW-1003">Cell membrane</keyword>
<dbReference type="EMBL" id="CP012700">
    <property type="protein sequence ID" value="ALH78880.1"/>
    <property type="molecule type" value="Genomic_DNA"/>
</dbReference>
<comment type="subcellular location">
    <subcellularLocation>
        <location evidence="1">Cell membrane</location>
        <topology evidence="1">Multi-pass membrane protein</topology>
    </subcellularLocation>
</comment>
<feature type="transmembrane region" description="Helical" evidence="8">
    <location>
        <begin position="180"/>
        <end position="202"/>
    </location>
</feature>
<feature type="transmembrane region" description="Helical" evidence="8">
    <location>
        <begin position="373"/>
        <end position="399"/>
    </location>
</feature>
<feature type="transmembrane region" description="Helical" evidence="8">
    <location>
        <begin position="411"/>
        <end position="433"/>
    </location>
</feature>
<feature type="transmembrane region" description="Helical" evidence="8">
    <location>
        <begin position="320"/>
        <end position="341"/>
    </location>
</feature>
<dbReference type="SUPFAM" id="SSF103473">
    <property type="entry name" value="MFS general substrate transporter"/>
    <property type="match status" value="1"/>
</dbReference>
<evidence type="ECO:0000313" key="11">
    <source>
        <dbReference type="Proteomes" id="UP000058074"/>
    </source>
</evidence>
<evidence type="ECO:0000256" key="4">
    <source>
        <dbReference type="ARBA" id="ARBA00022475"/>
    </source>
</evidence>
<dbReference type="PROSITE" id="PS50850">
    <property type="entry name" value="MFS"/>
    <property type="match status" value="1"/>
</dbReference>
<organism evidence="10 11">
    <name type="scientific">Sphingopyxis macrogoltabida</name>
    <name type="common">Sphingomonas macrogoltabidus</name>
    <dbReference type="NCBI Taxonomy" id="33050"/>
    <lineage>
        <taxon>Bacteria</taxon>
        <taxon>Pseudomonadati</taxon>
        <taxon>Pseudomonadota</taxon>
        <taxon>Alphaproteobacteria</taxon>
        <taxon>Sphingomonadales</taxon>
        <taxon>Sphingomonadaceae</taxon>
        <taxon>Sphingopyxis</taxon>
    </lineage>
</organism>
<reference evidence="10 11" key="1">
    <citation type="journal article" date="2015" name="Genome Announc.">
        <title>Complete Genome Sequence of Polypropylene Glycol- and Polyethylene Glycol-Degrading Sphingopyxis macrogoltabida Strain EY-1.</title>
        <authorList>
            <person name="Ohtsubo Y."/>
            <person name="Nagata Y."/>
            <person name="Numata M."/>
            <person name="Tsuchikane K."/>
            <person name="Hosoyama A."/>
            <person name="Yamazoe A."/>
            <person name="Tsuda M."/>
            <person name="Fujita N."/>
            <person name="Kawai F."/>
        </authorList>
    </citation>
    <scope>NUCLEOTIDE SEQUENCE [LARGE SCALE GENOMIC DNA]</scope>
    <source>
        <strain evidence="10 11">EY-1</strain>
    </source>
</reference>
<name>A0A0N9UU17_SPHMC</name>
<evidence type="ECO:0000256" key="6">
    <source>
        <dbReference type="ARBA" id="ARBA00022989"/>
    </source>
</evidence>
<feature type="transmembrane region" description="Helical" evidence="8">
    <location>
        <begin position="25"/>
        <end position="46"/>
    </location>
</feature>
<evidence type="ECO:0000256" key="1">
    <source>
        <dbReference type="ARBA" id="ARBA00004651"/>
    </source>
</evidence>